<reference evidence="2" key="1">
    <citation type="submission" date="2023-10" db="EMBL/GenBank/DDBJ databases">
        <authorList>
            <person name="Domelevo Entfellner J.-B."/>
        </authorList>
    </citation>
    <scope>NUCLEOTIDE SEQUENCE</scope>
</reference>
<name>A0AA86SLG7_9FABA</name>
<evidence type="ECO:0000313" key="2">
    <source>
        <dbReference type="EMBL" id="CAJ1960343.1"/>
    </source>
</evidence>
<gene>
    <name evidence="2" type="ORF">AYBTSS11_LOCUS18143</name>
</gene>
<evidence type="ECO:0000313" key="3">
    <source>
        <dbReference type="Proteomes" id="UP001189624"/>
    </source>
</evidence>
<dbReference type="PANTHER" id="PTHR36077:SF1">
    <property type="entry name" value="HOMEOBOX PROSPERO PROTEIN"/>
    <property type="match status" value="1"/>
</dbReference>
<proteinExistence type="predicted"/>
<evidence type="ECO:0000256" key="1">
    <source>
        <dbReference type="SAM" id="MobiDB-lite"/>
    </source>
</evidence>
<keyword evidence="3" id="KW-1185">Reference proteome</keyword>
<protein>
    <submittedName>
        <fullName evidence="2">Uncharacterized protein</fullName>
    </submittedName>
</protein>
<dbReference type="AlphaFoldDB" id="A0AA86SLG7"/>
<organism evidence="2 3">
    <name type="scientific">Sphenostylis stenocarpa</name>
    <dbReference type="NCBI Taxonomy" id="92480"/>
    <lineage>
        <taxon>Eukaryota</taxon>
        <taxon>Viridiplantae</taxon>
        <taxon>Streptophyta</taxon>
        <taxon>Embryophyta</taxon>
        <taxon>Tracheophyta</taxon>
        <taxon>Spermatophyta</taxon>
        <taxon>Magnoliopsida</taxon>
        <taxon>eudicotyledons</taxon>
        <taxon>Gunneridae</taxon>
        <taxon>Pentapetalae</taxon>
        <taxon>rosids</taxon>
        <taxon>fabids</taxon>
        <taxon>Fabales</taxon>
        <taxon>Fabaceae</taxon>
        <taxon>Papilionoideae</taxon>
        <taxon>50 kb inversion clade</taxon>
        <taxon>NPAAA clade</taxon>
        <taxon>indigoferoid/millettioid clade</taxon>
        <taxon>Phaseoleae</taxon>
        <taxon>Sphenostylis</taxon>
    </lineage>
</organism>
<dbReference type="Gramene" id="rna-AYBTSS11_LOCUS18143">
    <property type="protein sequence ID" value="CAJ1960343.1"/>
    <property type="gene ID" value="gene-AYBTSS11_LOCUS18143"/>
</dbReference>
<dbReference type="Proteomes" id="UP001189624">
    <property type="component" value="Chromosome 6"/>
</dbReference>
<dbReference type="EMBL" id="OY731403">
    <property type="protein sequence ID" value="CAJ1960343.1"/>
    <property type="molecule type" value="Genomic_DNA"/>
</dbReference>
<feature type="region of interest" description="Disordered" evidence="1">
    <location>
        <begin position="91"/>
        <end position="111"/>
    </location>
</feature>
<dbReference type="PANTHER" id="PTHR36077">
    <property type="entry name" value="BNAA02G07370D PROTEIN"/>
    <property type="match status" value="1"/>
</dbReference>
<sequence>MFPKRFRDAKTGFHLLSSMHSKKYLKNIGLEREDYYFLKHVGKGLLCTYAVLGALWLYSENSSLGWKKLKPRLKEHEEALKEFIGKGGMIGTTVSPKDMDGNNNNNPNEMESKNFDAEAQKLWLRLKNEVTTELKEKGFHVE</sequence>
<accession>A0AA86SLG7</accession>